<keyword evidence="6" id="KW-0012">Acyltransferase</keyword>
<evidence type="ECO:0000256" key="5">
    <source>
        <dbReference type="ARBA" id="ARBA00023136"/>
    </source>
</evidence>
<dbReference type="WBParaSite" id="ECPE_0001493601-mRNA-1">
    <property type="protein sequence ID" value="ECPE_0001493601-mRNA-1"/>
    <property type="gene ID" value="ECPE_0001493601"/>
</dbReference>
<name>A0A183B6R1_9TREM</name>
<protein>
    <submittedName>
        <fullName evidence="9">PlsC domain-containing protein</fullName>
    </submittedName>
</protein>
<dbReference type="AlphaFoldDB" id="A0A183B6R1"/>
<dbReference type="GO" id="GO:0016746">
    <property type="term" value="F:acyltransferase activity"/>
    <property type="evidence" value="ECO:0007669"/>
    <property type="project" value="UniProtKB-KW"/>
</dbReference>
<keyword evidence="5" id="KW-0472">Membrane</keyword>
<reference evidence="9" key="1">
    <citation type="submission" date="2016-06" db="UniProtKB">
        <authorList>
            <consortium name="WormBaseParasite"/>
        </authorList>
    </citation>
    <scope>IDENTIFICATION</scope>
</reference>
<evidence type="ECO:0000256" key="6">
    <source>
        <dbReference type="ARBA" id="ARBA00023315"/>
    </source>
</evidence>
<dbReference type="EMBL" id="UZAN01058863">
    <property type="protein sequence ID" value="VDP92168.1"/>
    <property type="molecule type" value="Genomic_DNA"/>
</dbReference>
<evidence type="ECO:0000313" key="8">
    <source>
        <dbReference type="Proteomes" id="UP000272942"/>
    </source>
</evidence>
<accession>A0A183B6R1</accession>
<dbReference type="PANTHER" id="PTHR23063">
    <property type="entry name" value="PHOSPHOLIPID ACYLTRANSFERASE"/>
    <property type="match status" value="1"/>
</dbReference>
<organism evidence="9">
    <name type="scientific">Echinostoma caproni</name>
    <dbReference type="NCBI Taxonomy" id="27848"/>
    <lineage>
        <taxon>Eukaryota</taxon>
        <taxon>Metazoa</taxon>
        <taxon>Spiralia</taxon>
        <taxon>Lophotrochozoa</taxon>
        <taxon>Platyhelminthes</taxon>
        <taxon>Trematoda</taxon>
        <taxon>Digenea</taxon>
        <taxon>Plagiorchiida</taxon>
        <taxon>Echinostomata</taxon>
        <taxon>Echinostomatoidea</taxon>
        <taxon>Echinostomatidae</taxon>
        <taxon>Echinostoma</taxon>
    </lineage>
</organism>
<evidence type="ECO:0000256" key="2">
    <source>
        <dbReference type="ARBA" id="ARBA00022692"/>
    </source>
</evidence>
<sequence>MCVVLGWVVSVNEEDLPSDEKLPIVSNHISLFDHLIIYLTSDCVTLEIPINWVSELVWQLFTPFTHYTVTYLEPMSRLADENGAEFAERVRNAIAHQLGIPTSPMTETSEQPEVRVY</sequence>
<keyword evidence="3" id="KW-1133">Transmembrane helix</keyword>
<dbReference type="Proteomes" id="UP000272942">
    <property type="component" value="Unassembled WGS sequence"/>
</dbReference>
<evidence type="ECO:0000256" key="3">
    <source>
        <dbReference type="ARBA" id="ARBA00022989"/>
    </source>
</evidence>
<dbReference type="OrthoDB" id="1854593at2759"/>
<keyword evidence="4" id="KW-0443">Lipid metabolism</keyword>
<evidence type="ECO:0000256" key="1">
    <source>
        <dbReference type="ARBA" id="ARBA00022679"/>
    </source>
</evidence>
<evidence type="ECO:0000313" key="7">
    <source>
        <dbReference type="EMBL" id="VDP92168.1"/>
    </source>
</evidence>
<gene>
    <name evidence="7" type="ORF">ECPE_LOCUS14896</name>
</gene>
<evidence type="ECO:0000256" key="4">
    <source>
        <dbReference type="ARBA" id="ARBA00023098"/>
    </source>
</evidence>
<keyword evidence="8" id="KW-1185">Reference proteome</keyword>
<evidence type="ECO:0000313" key="9">
    <source>
        <dbReference type="WBParaSite" id="ECPE_0001493601-mRNA-1"/>
    </source>
</evidence>
<keyword evidence="2" id="KW-0812">Transmembrane</keyword>
<keyword evidence="1" id="KW-0808">Transferase</keyword>
<reference evidence="7 8" key="2">
    <citation type="submission" date="2018-11" db="EMBL/GenBank/DDBJ databases">
        <authorList>
            <consortium name="Pathogen Informatics"/>
        </authorList>
    </citation>
    <scope>NUCLEOTIDE SEQUENCE [LARGE SCALE GENOMIC DNA]</scope>
    <source>
        <strain evidence="7 8">Egypt</strain>
    </source>
</reference>
<dbReference type="GO" id="GO:0006629">
    <property type="term" value="P:lipid metabolic process"/>
    <property type="evidence" value="ECO:0007669"/>
    <property type="project" value="UniProtKB-KW"/>
</dbReference>
<proteinExistence type="predicted"/>